<evidence type="ECO:0000256" key="6">
    <source>
        <dbReference type="ARBA" id="ARBA00023187"/>
    </source>
</evidence>
<dbReference type="GO" id="GO:0005689">
    <property type="term" value="C:U12-type spliceosomal complex"/>
    <property type="evidence" value="ECO:0007669"/>
    <property type="project" value="TreeGrafter"/>
</dbReference>
<dbReference type="PROSITE" id="PS52002">
    <property type="entry name" value="SM"/>
    <property type="match status" value="1"/>
</dbReference>
<dbReference type="InterPro" id="IPR047575">
    <property type="entry name" value="Sm"/>
</dbReference>
<evidence type="ECO:0000256" key="4">
    <source>
        <dbReference type="ARBA" id="ARBA00022728"/>
    </source>
</evidence>
<evidence type="ECO:0000256" key="5">
    <source>
        <dbReference type="ARBA" id="ARBA00022884"/>
    </source>
</evidence>
<dbReference type="InterPro" id="IPR044641">
    <property type="entry name" value="Lsm7/SmG-like"/>
</dbReference>
<evidence type="ECO:0000259" key="9">
    <source>
        <dbReference type="PROSITE" id="PS52002"/>
    </source>
</evidence>
<evidence type="ECO:0000256" key="7">
    <source>
        <dbReference type="ARBA" id="ARBA00023242"/>
    </source>
</evidence>
<evidence type="ECO:0000256" key="2">
    <source>
        <dbReference type="ARBA" id="ARBA00006850"/>
    </source>
</evidence>
<proteinExistence type="evidence at transcript level"/>
<dbReference type="PANTHER" id="PTHR10553">
    <property type="entry name" value="SMALL NUCLEAR RIBONUCLEOPROTEIN"/>
    <property type="match status" value="1"/>
</dbReference>
<dbReference type="EMBL" id="AF542005">
    <property type="protein sequence ID" value="AAP80816.1"/>
    <property type="molecule type" value="mRNA"/>
</dbReference>
<keyword evidence="6" id="KW-0508">mRNA splicing</keyword>
<dbReference type="InterPro" id="IPR010920">
    <property type="entry name" value="LSM_dom_sf"/>
</dbReference>
<reference evidence="10" key="1">
    <citation type="submission" date="2002-08" db="EMBL/GenBank/DDBJ databases">
        <authorList>
            <person name="Liu C."/>
            <person name="Lee Y."/>
            <person name="Lee H."/>
        </authorList>
    </citation>
    <scope>NUCLEOTIDE SEQUENCE</scope>
</reference>
<dbReference type="GO" id="GO:0005688">
    <property type="term" value="C:U6 snRNP"/>
    <property type="evidence" value="ECO:0007669"/>
    <property type="project" value="TreeGrafter"/>
</dbReference>
<dbReference type="GO" id="GO:0000398">
    <property type="term" value="P:mRNA splicing, via spliceosome"/>
    <property type="evidence" value="ECO:0007669"/>
    <property type="project" value="InterPro"/>
</dbReference>
<dbReference type="GO" id="GO:0000956">
    <property type="term" value="P:nuclear-transcribed mRNA catabolic process"/>
    <property type="evidence" value="ECO:0007669"/>
    <property type="project" value="InterPro"/>
</dbReference>
<keyword evidence="5" id="KW-0694">RNA-binding</keyword>
<evidence type="ECO:0000256" key="3">
    <source>
        <dbReference type="ARBA" id="ARBA00022664"/>
    </source>
</evidence>
<dbReference type="CDD" id="cd01729">
    <property type="entry name" value="LSm7"/>
    <property type="match status" value="1"/>
</dbReference>
<dbReference type="Gene3D" id="2.30.30.100">
    <property type="match status" value="1"/>
</dbReference>
<dbReference type="GO" id="GO:0071013">
    <property type="term" value="C:catalytic step 2 spliceosome"/>
    <property type="evidence" value="ECO:0007669"/>
    <property type="project" value="TreeGrafter"/>
</dbReference>
<evidence type="ECO:0000256" key="8">
    <source>
        <dbReference type="ARBA" id="ARBA00023274"/>
    </source>
</evidence>
<dbReference type="AlphaFoldDB" id="Q7XY62"/>
<dbReference type="SMART" id="SM00651">
    <property type="entry name" value="Sm"/>
    <property type="match status" value="1"/>
</dbReference>
<accession>Q7XY62</accession>
<comment type="subcellular location">
    <subcellularLocation>
        <location evidence="1">Nucleus</location>
    </subcellularLocation>
</comment>
<dbReference type="SUPFAM" id="SSF50182">
    <property type="entry name" value="Sm-like ribonucleoproteins"/>
    <property type="match status" value="1"/>
</dbReference>
<dbReference type="PIRSF" id="PIRSF037188">
    <property type="entry name" value="U6_snRNA_Lsm7"/>
    <property type="match status" value="1"/>
</dbReference>
<dbReference type="InterPro" id="IPR001163">
    <property type="entry name" value="Sm_dom_euk/arc"/>
</dbReference>
<dbReference type="PANTHER" id="PTHR10553:SF5">
    <property type="entry name" value="U6 SNRNA-ASSOCIATED SM-LIKE PROTEIN LSM7"/>
    <property type="match status" value="1"/>
</dbReference>
<keyword evidence="3" id="KW-0507">mRNA processing</keyword>
<comment type="similarity">
    <text evidence="2">Belongs to the snRNP Sm proteins family.</text>
</comment>
<organism evidence="10">
    <name type="scientific">Griffithsia japonica</name>
    <name type="common">Red alga</name>
    <dbReference type="NCBI Taxonomy" id="83288"/>
    <lineage>
        <taxon>Eukaryota</taxon>
        <taxon>Rhodophyta</taxon>
        <taxon>Florideophyceae</taxon>
        <taxon>Rhodymeniophycidae</taxon>
        <taxon>Ceramiales</taxon>
        <taxon>Ceramiaceae</taxon>
        <taxon>Griffithsia</taxon>
    </lineage>
</organism>
<feature type="domain" description="Sm" evidence="9">
    <location>
        <begin position="17"/>
        <end position="97"/>
    </location>
</feature>
<dbReference type="InterPro" id="IPR017132">
    <property type="entry name" value="Lsm7"/>
</dbReference>
<name>Q7XY62_GRIJA</name>
<keyword evidence="4" id="KW-0747">Spliceosome</keyword>
<evidence type="ECO:0000313" key="10">
    <source>
        <dbReference type="EMBL" id="AAP80816.1"/>
    </source>
</evidence>
<dbReference type="GO" id="GO:0071004">
    <property type="term" value="C:U2-type prespliceosome"/>
    <property type="evidence" value="ECO:0007669"/>
    <property type="project" value="TreeGrafter"/>
</dbReference>
<keyword evidence="7" id="KW-0539">Nucleus</keyword>
<evidence type="ECO:0000256" key="1">
    <source>
        <dbReference type="ARBA" id="ARBA00004123"/>
    </source>
</evidence>
<dbReference type="Pfam" id="PF01423">
    <property type="entry name" value="LSM"/>
    <property type="match status" value="1"/>
</dbReference>
<protein>
    <submittedName>
        <fullName evidence="10">U6 snRNA-associated Sm-like protein LSm7</fullName>
    </submittedName>
</protein>
<keyword evidence="8" id="KW-0687">Ribonucleoprotein</keyword>
<dbReference type="GO" id="GO:0097526">
    <property type="term" value="C:spliceosomal tri-snRNP complex"/>
    <property type="evidence" value="ECO:0007669"/>
    <property type="project" value="TreeGrafter"/>
</dbReference>
<sequence>MSHSHDRGAPKKGASQKVILDLSKYSDKDVIVRLAGGRQVRGVLKGWDPLLNLVLDEVVEQLRDVDDSYRLSGKERKLGLVVVRGTSVMTVSPVDGVEQIENPFGQEQKD</sequence>
<dbReference type="GO" id="GO:1990726">
    <property type="term" value="C:Lsm1-7-Pat1 complex"/>
    <property type="evidence" value="ECO:0007669"/>
    <property type="project" value="TreeGrafter"/>
</dbReference>
<dbReference type="GO" id="GO:0003723">
    <property type="term" value="F:RNA binding"/>
    <property type="evidence" value="ECO:0007669"/>
    <property type="project" value="UniProtKB-KW"/>
</dbReference>